<keyword evidence="3" id="KW-1185">Reference proteome</keyword>
<dbReference type="AlphaFoldDB" id="A0AAE0P471"/>
<accession>A0AAE0P471</accession>
<comment type="caution">
    <text evidence="2">The sequence shown here is derived from an EMBL/GenBank/DDBJ whole genome shotgun (WGS) entry which is preliminary data.</text>
</comment>
<feature type="compositionally biased region" description="Basic residues" evidence="1">
    <location>
        <begin position="36"/>
        <end position="46"/>
    </location>
</feature>
<feature type="region of interest" description="Disordered" evidence="1">
    <location>
        <begin position="32"/>
        <end position="53"/>
    </location>
</feature>
<evidence type="ECO:0000256" key="1">
    <source>
        <dbReference type="SAM" id="MobiDB-lite"/>
    </source>
</evidence>
<evidence type="ECO:0000313" key="2">
    <source>
        <dbReference type="EMBL" id="KAK3392915.1"/>
    </source>
</evidence>
<name>A0AAE0P471_9PEZI</name>
<evidence type="ECO:0000313" key="3">
    <source>
        <dbReference type="Proteomes" id="UP001285441"/>
    </source>
</evidence>
<proteinExistence type="predicted"/>
<reference evidence="2" key="1">
    <citation type="journal article" date="2023" name="Mol. Phylogenet. Evol.">
        <title>Genome-scale phylogeny and comparative genomics of the fungal order Sordariales.</title>
        <authorList>
            <person name="Hensen N."/>
            <person name="Bonometti L."/>
            <person name="Westerberg I."/>
            <person name="Brannstrom I.O."/>
            <person name="Guillou S."/>
            <person name="Cros-Aarteil S."/>
            <person name="Calhoun S."/>
            <person name="Haridas S."/>
            <person name="Kuo A."/>
            <person name="Mondo S."/>
            <person name="Pangilinan J."/>
            <person name="Riley R."/>
            <person name="LaButti K."/>
            <person name="Andreopoulos B."/>
            <person name="Lipzen A."/>
            <person name="Chen C."/>
            <person name="Yan M."/>
            <person name="Daum C."/>
            <person name="Ng V."/>
            <person name="Clum A."/>
            <person name="Steindorff A."/>
            <person name="Ohm R.A."/>
            <person name="Martin F."/>
            <person name="Silar P."/>
            <person name="Natvig D.O."/>
            <person name="Lalanne C."/>
            <person name="Gautier V."/>
            <person name="Ament-Velasquez S.L."/>
            <person name="Kruys A."/>
            <person name="Hutchinson M.I."/>
            <person name="Powell A.J."/>
            <person name="Barry K."/>
            <person name="Miller A.N."/>
            <person name="Grigoriev I.V."/>
            <person name="Debuchy R."/>
            <person name="Gladieux P."/>
            <person name="Hiltunen Thoren M."/>
            <person name="Johannesson H."/>
        </authorList>
    </citation>
    <scope>NUCLEOTIDE SEQUENCE</scope>
    <source>
        <strain evidence="2">CBS 232.78</strain>
    </source>
</reference>
<sequence length="199" mass="21625">MTARLRQDRKDKQRKVRLPLLLNLLRLSATAASPRPKFKKKPKKPRERTGTRTSSIRLVMVGLPAALLKTGPGLKVAIASYLCVVPNAKKEACLRLSHPHHHTKVLFVRPIPSTAWYGGGPGIGGMDSRHNNLPDGWTSHDLTRETCGMRCTGQSRLAASAGKSKVPISTCLHPSVRPPADPRCEVWLSAGGSPPIALD</sequence>
<dbReference type="Proteomes" id="UP001285441">
    <property type="component" value="Unassembled WGS sequence"/>
</dbReference>
<gene>
    <name evidence="2" type="ORF">B0H63DRAFT_3297</name>
</gene>
<organism evidence="2 3">
    <name type="scientific">Podospora didyma</name>
    <dbReference type="NCBI Taxonomy" id="330526"/>
    <lineage>
        <taxon>Eukaryota</taxon>
        <taxon>Fungi</taxon>
        <taxon>Dikarya</taxon>
        <taxon>Ascomycota</taxon>
        <taxon>Pezizomycotina</taxon>
        <taxon>Sordariomycetes</taxon>
        <taxon>Sordariomycetidae</taxon>
        <taxon>Sordariales</taxon>
        <taxon>Podosporaceae</taxon>
        <taxon>Podospora</taxon>
    </lineage>
</organism>
<dbReference type="EMBL" id="JAULSW010000001">
    <property type="protein sequence ID" value="KAK3392915.1"/>
    <property type="molecule type" value="Genomic_DNA"/>
</dbReference>
<protein>
    <submittedName>
        <fullName evidence="2">Uncharacterized protein</fullName>
    </submittedName>
</protein>
<reference evidence="2" key="2">
    <citation type="submission" date="2023-06" db="EMBL/GenBank/DDBJ databases">
        <authorList>
            <consortium name="Lawrence Berkeley National Laboratory"/>
            <person name="Haridas S."/>
            <person name="Hensen N."/>
            <person name="Bonometti L."/>
            <person name="Westerberg I."/>
            <person name="Brannstrom I.O."/>
            <person name="Guillou S."/>
            <person name="Cros-Aarteil S."/>
            <person name="Calhoun S."/>
            <person name="Kuo A."/>
            <person name="Mondo S."/>
            <person name="Pangilinan J."/>
            <person name="Riley R."/>
            <person name="LaButti K."/>
            <person name="Andreopoulos B."/>
            <person name="Lipzen A."/>
            <person name="Chen C."/>
            <person name="Yanf M."/>
            <person name="Daum C."/>
            <person name="Ng V."/>
            <person name="Clum A."/>
            <person name="Steindorff A."/>
            <person name="Ohm R."/>
            <person name="Martin F."/>
            <person name="Silar P."/>
            <person name="Natvig D."/>
            <person name="Lalanne C."/>
            <person name="Gautier V."/>
            <person name="Ament-velasquez S.L."/>
            <person name="Kruys A."/>
            <person name="Hutchinson M.I."/>
            <person name="Powell A.J."/>
            <person name="Barry K."/>
            <person name="Miller A.N."/>
            <person name="Grigoriev I.V."/>
            <person name="Debuchy R."/>
            <person name="Gladieux P."/>
            <person name="Thoren M.H."/>
            <person name="Johannesson H."/>
        </authorList>
    </citation>
    <scope>NUCLEOTIDE SEQUENCE</scope>
    <source>
        <strain evidence="2">CBS 232.78</strain>
    </source>
</reference>